<keyword evidence="1" id="KW-0472">Membrane</keyword>
<feature type="transmembrane region" description="Helical" evidence="1">
    <location>
        <begin position="195"/>
        <end position="212"/>
    </location>
</feature>
<protein>
    <submittedName>
        <fullName evidence="2">NADH dehydrogenase subunit 2</fullName>
    </submittedName>
</protein>
<evidence type="ECO:0000256" key="1">
    <source>
        <dbReference type="SAM" id="Phobius"/>
    </source>
</evidence>
<accession>A0A343B6L7</accession>
<feature type="transmembrane region" description="Helical" evidence="1">
    <location>
        <begin position="266"/>
        <end position="294"/>
    </location>
</feature>
<keyword evidence="2" id="KW-0496">Mitochondrion</keyword>
<gene>
    <name evidence="2" type="primary">ND2</name>
</gene>
<name>A0A343B6L7_PINIB</name>
<feature type="transmembrane region" description="Helical" evidence="1">
    <location>
        <begin position="88"/>
        <end position="112"/>
    </location>
</feature>
<dbReference type="EMBL" id="KX669229">
    <property type="protein sequence ID" value="AQQ79856.1"/>
    <property type="molecule type" value="Genomic_DNA"/>
</dbReference>
<geneLocation type="mitochondrion" evidence="2"/>
<feature type="transmembrane region" description="Helical" evidence="1">
    <location>
        <begin position="233"/>
        <end position="254"/>
    </location>
</feature>
<keyword evidence="1" id="KW-0812">Transmembrane</keyword>
<sequence>MGVSRSLYLVSLSISGFSYWSVSLCSDPLVAYFLLVLGSVFGAVVLHGGGITEVSDKKAVLVYLIIQVLGSNFILVSCGIGEKSATSGFLLSIAFVIKIGLYPFHWWIYYVFSCIRWKAFGPGLVLFKLGLVLGFPILVEWWFFSIILGGSFFYSWMGVAMEGKMGSMKALISWLSVGDSSWAMLAKMLSLEAVAVYFFTSGISLLFVGWVMGKEGVSELPSLYRCKDPWSAFSGLCSYTGFPPFLGLVAKLYVVDEMLSAYPNEFGAYLSLWGMMMSLVSMSVVASYLAAILMGSPKFKEPSRKSYLRLANLVAVSYSFFFFFFM</sequence>
<organism evidence="2">
    <name type="scientific">Pinctada imbricata</name>
    <name type="common">Atlantic pearl-oyster</name>
    <name type="synonym">Pinctada martensii</name>
    <dbReference type="NCBI Taxonomy" id="66713"/>
    <lineage>
        <taxon>Eukaryota</taxon>
        <taxon>Metazoa</taxon>
        <taxon>Spiralia</taxon>
        <taxon>Lophotrochozoa</taxon>
        <taxon>Mollusca</taxon>
        <taxon>Bivalvia</taxon>
        <taxon>Autobranchia</taxon>
        <taxon>Pteriomorphia</taxon>
        <taxon>Pterioida</taxon>
        <taxon>Pterioidea</taxon>
        <taxon>Pteriidae</taxon>
        <taxon>Pinctada</taxon>
    </lineage>
</organism>
<feature type="transmembrane region" description="Helical" evidence="1">
    <location>
        <begin position="306"/>
        <end position="325"/>
    </location>
</feature>
<keyword evidence="1" id="KW-1133">Transmembrane helix</keyword>
<feature type="transmembrane region" description="Helical" evidence="1">
    <location>
        <begin position="60"/>
        <end position="82"/>
    </location>
</feature>
<feature type="transmembrane region" description="Helical" evidence="1">
    <location>
        <begin position="7"/>
        <end position="23"/>
    </location>
</feature>
<proteinExistence type="predicted"/>
<feature type="transmembrane region" description="Helical" evidence="1">
    <location>
        <begin position="29"/>
        <end position="48"/>
    </location>
</feature>
<reference evidence="2" key="1">
    <citation type="submission" date="2016-08" db="EMBL/GenBank/DDBJ databases">
        <authorList>
            <person name="Seilhamer J.J."/>
        </authorList>
    </citation>
    <scope>NUCLEOTIDE SEQUENCE</scope>
</reference>
<dbReference type="AlphaFoldDB" id="A0A343B6L7"/>
<evidence type="ECO:0000313" key="2">
    <source>
        <dbReference type="EMBL" id="AQQ79856.1"/>
    </source>
</evidence>